<accession>A0ABW4XWN6</accession>
<keyword evidence="2" id="KW-0560">Oxidoreductase</keyword>
<dbReference type="InterPro" id="IPR050097">
    <property type="entry name" value="Ferredoxin-NADP_redctase_2"/>
</dbReference>
<dbReference type="Pfam" id="PF13738">
    <property type="entry name" value="Pyr_redox_3"/>
    <property type="match status" value="1"/>
</dbReference>
<dbReference type="NCBIfam" id="TIGR04018">
    <property type="entry name" value="Bthiol_YpdA"/>
    <property type="match status" value="1"/>
</dbReference>
<evidence type="ECO:0000256" key="2">
    <source>
        <dbReference type="ARBA" id="ARBA00023002"/>
    </source>
</evidence>
<comment type="caution">
    <text evidence="3">The sequence shown here is derived from an EMBL/GenBank/DDBJ whole genome shotgun (WGS) entry which is preliminary data.</text>
</comment>
<dbReference type="PANTHER" id="PTHR48105">
    <property type="entry name" value="THIOREDOXIN REDUCTASE 1-RELATED-RELATED"/>
    <property type="match status" value="1"/>
</dbReference>
<evidence type="ECO:0000256" key="1">
    <source>
        <dbReference type="ARBA" id="ARBA00022630"/>
    </source>
</evidence>
<protein>
    <submittedName>
        <fullName evidence="3">YpdA family putative bacillithiol disulfide reductase</fullName>
    </submittedName>
</protein>
<dbReference type="PRINTS" id="PR00469">
    <property type="entry name" value="PNDRDTASEII"/>
</dbReference>
<dbReference type="PRINTS" id="PR00368">
    <property type="entry name" value="FADPNR"/>
</dbReference>
<sequence>MQEFDVVIIGGGPIGIACGLEAKKQGFTYIIIEKGPIVNSLFNYPVNMQFFSSSEKLEIDNIPFISKEAKPKRNEALEYYRRIVTSNDLNIHLFEKVLEVEKVDESFTIETDKDQYKAKNVIVATGFYDLPNKIKVPGEDLPKVSHYYNDPHFYASQKLAVVGASNSAIDAALECWRKGAEVTLIIRGPEVGQRVKYWVRPDIINRIEEGSIKAYYNSTVKEIKPHEIVLDTPEGEVTLANDFVLALTGYMPNFKFLEKLGIQLSEDEKRLPSYDPETMETNIPGLFLAGVICGGMETHKWFIENSRIHAPIIMKTIKEKQLVRKDS</sequence>
<gene>
    <name evidence="3" type="ORF">ACFSJE_06605</name>
</gene>
<dbReference type="Gene3D" id="3.50.50.60">
    <property type="entry name" value="FAD/NAD(P)-binding domain"/>
    <property type="match status" value="1"/>
</dbReference>
<dbReference type="Proteomes" id="UP001597342">
    <property type="component" value="Unassembled WGS sequence"/>
</dbReference>
<name>A0ABW4XWN6_9FLAO</name>
<dbReference type="InterPro" id="IPR023856">
    <property type="entry name" value="Bdr"/>
</dbReference>
<reference evidence="4" key="1">
    <citation type="journal article" date="2019" name="Int. J. Syst. Evol. Microbiol.">
        <title>The Global Catalogue of Microorganisms (GCM) 10K type strain sequencing project: providing services to taxonomists for standard genome sequencing and annotation.</title>
        <authorList>
            <consortium name="The Broad Institute Genomics Platform"/>
            <consortium name="The Broad Institute Genome Sequencing Center for Infectious Disease"/>
            <person name="Wu L."/>
            <person name="Ma J."/>
        </authorList>
    </citation>
    <scope>NUCLEOTIDE SEQUENCE [LARGE SCALE GENOMIC DNA]</scope>
    <source>
        <strain evidence="4">JCM 3389</strain>
    </source>
</reference>
<dbReference type="InterPro" id="IPR036188">
    <property type="entry name" value="FAD/NAD-bd_sf"/>
</dbReference>
<proteinExistence type="predicted"/>
<keyword evidence="1" id="KW-0285">Flavoprotein</keyword>
<dbReference type="SUPFAM" id="SSF51905">
    <property type="entry name" value="FAD/NAD(P)-binding domain"/>
    <property type="match status" value="1"/>
</dbReference>
<evidence type="ECO:0000313" key="4">
    <source>
        <dbReference type="Proteomes" id="UP001597342"/>
    </source>
</evidence>
<organism evidence="3 4">
    <name type="scientific">Flagellimonas iocasae</name>
    <dbReference type="NCBI Taxonomy" id="2055905"/>
    <lineage>
        <taxon>Bacteria</taxon>
        <taxon>Pseudomonadati</taxon>
        <taxon>Bacteroidota</taxon>
        <taxon>Flavobacteriia</taxon>
        <taxon>Flavobacteriales</taxon>
        <taxon>Flavobacteriaceae</taxon>
        <taxon>Flagellimonas</taxon>
    </lineage>
</organism>
<dbReference type="RefSeq" id="WP_379830196.1">
    <property type="nucleotide sequence ID" value="NZ_JBHUHU010000002.1"/>
</dbReference>
<keyword evidence="4" id="KW-1185">Reference proteome</keyword>
<evidence type="ECO:0000313" key="3">
    <source>
        <dbReference type="EMBL" id="MFD2099437.1"/>
    </source>
</evidence>
<dbReference type="EMBL" id="JBHUHU010000002">
    <property type="protein sequence ID" value="MFD2099437.1"/>
    <property type="molecule type" value="Genomic_DNA"/>
</dbReference>